<dbReference type="RefSeq" id="XP_009055838.1">
    <property type="nucleotide sequence ID" value="XM_009057590.1"/>
</dbReference>
<gene>
    <name evidence="2" type="ORF">LOTGIDRAFT_175538</name>
</gene>
<evidence type="ECO:0000313" key="3">
    <source>
        <dbReference type="Proteomes" id="UP000030746"/>
    </source>
</evidence>
<proteinExistence type="predicted"/>
<dbReference type="KEGG" id="lgi:LOTGIDRAFT_175538"/>
<reference evidence="2 3" key="1">
    <citation type="journal article" date="2013" name="Nature">
        <title>Insights into bilaterian evolution from three spiralian genomes.</title>
        <authorList>
            <person name="Simakov O."/>
            <person name="Marletaz F."/>
            <person name="Cho S.J."/>
            <person name="Edsinger-Gonzales E."/>
            <person name="Havlak P."/>
            <person name="Hellsten U."/>
            <person name="Kuo D.H."/>
            <person name="Larsson T."/>
            <person name="Lv J."/>
            <person name="Arendt D."/>
            <person name="Savage R."/>
            <person name="Osoegawa K."/>
            <person name="de Jong P."/>
            <person name="Grimwood J."/>
            <person name="Chapman J.A."/>
            <person name="Shapiro H."/>
            <person name="Aerts A."/>
            <person name="Otillar R.P."/>
            <person name="Terry A.Y."/>
            <person name="Boore J.L."/>
            <person name="Grigoriev I.V."/>
            <person name="Lindberg D.R."/>
            <person name="Seaver E.C."/>
            <person name="Weisblat D.A."/>
            <person name="Putnam N.H."/>
            <person name="Rokhsar D.S."/>
        </authorList>
    </citation>
    <scope>NUCLEOTIDE SEQUENCE [LARGE SCALE GENOMIC DNA]</scope>
</reference>
<dbReference type="GeneID" id="20243230"/>
<organism evidence="2 3">
    <name type="scientific">Lottia gigantea</name>
    <name type="common">Giant owl limpet</name>
    <dbReference type="NCBI Taxonomy" id="225164"/>
    <lineage>
        <taxon>Eukaryota</taxon>
        <taxon>Metazoa</taxon>
        <taxon>Spiralia</taxon>
        <taxon>Lophotrochozoa</taxon>
        <taxon>Mollusca</taxon>
        <taxon>Gastropoda</taxon>
        <taxon>Patellogastropoda</taxon>
        <taxon>Lottioidea</taxon>
        <taxon>Lottiidae</taxon>
        <taxon>Lottia</taxon>
    </lineage>
</organism>
<dbReference type="Pfam" id="PF20700">
    <property type="entry name" value="Mutator"/>
    <property type="match status" value="1"/>
</dbReference>
<keyword evidence="3" id="KW-1185">Reference proteome</keyword>
<dbReference type="CTD" id="20243230"/>
<accession>V4AIZ1</accession>
<dbReference type="OMA" id="TEECHAN"/>
<name>V4AIZ1_LOTGI</name>
<evidence type="ECO:0000259" key="1">
    <source>
        <dbReference type="Pfam" id="PF20700"/>
    </source>
</evidence>
<dbReference type="PANTHER" id="PTHR33309:SF3">
    <property type="entry name" value="CCHC-TYPE DOMAIN-CONTAINING PROTEIN"/>
    <property type="match status" value="1"/>
</dbReference>
<sequence length="261" mass="28963">MPPIHFTTYSSRVSAISLGSEQLSSGYFSEAGCIVRKVQKELNPDINIEGVIDLAVSFDASWLTKGHSSMYAVAFIIEVITGLVLDFHVVSTFCHACSFAKTKYGSGIEFEEWYLKHKPHCNINFSGSSNAMEVEAAKVLWSRSLDSGFRYSTLISDGDSKSYDHINNLKLYNVEKQECINHVAKRMGTALRKLAKDGKKLGVVLGGKGQGKLTQTTINKLTIYYGKAIRENLDNLDAMRDAVYANFLHALSTESVPHHNR</sequence>
<protein>
    <recommendedName>
        <fullName evidence="1">Mutator-like transposase domain-containing protein</fullName>
    </recommendedName>
</protein>
<dbReference type="InterPro" id="IPR049012">
    <property type="entry name" value="Mutator_transp_dom"/>
</dbReference>
<evidence type="ECO:0000313" key="2">
    <source>
        <dbReference type="EMBL" id="ESO93471.1"/>
    </source>
</evidence>
<dbReference type="PANTHER" id="PTHR33309">
    <property type="entry name" value="KERATIN, ULTRA HIGH-SULFUR MATRIX PROTEIN-LIKE"/>
    <property type="match status" value="1"/>
</dbReference>
<dbReference type="AlphaFoldDB" id="V4AIZ1"/>
<feature type="domain" description="Mutator-like transposase" evidence="1">
    <location>
        <begin position="1"/>
        <end position="253"/>
    </location>
</feature>
<dbReference type="Proteomes" id="UP000030746">
    <property type="component" value="Unassembled WGS sequence"/>
</dbReference>
<dbReference type="HOGENOM" id="CLU_1066668_0_0_1"/>
<dbReference type="OrthoDB" id="6277804at2759"/>
<dbReference type="EMBL" id="KB201894">
    <property type="protein sequence ID" value="ESO93471.1"/>
    <property type="molecule type" value="Genomic_DNA"/>
</dbReference>